<evidence type="ECO:0000256" key="1">
    <source>
        <dbReference type="ARBA" id="ARBA00004496"/>
    </source>
</evidence>
<keyword evidence="7" id="KW-1185">Reference proteome</keyword>
<accession>A0AAD4SIX3</accession>
<keyword evidence="5" id="KW-0812">Transmembrane</keyword>
<keyword evidence="5" id="KW-1133">Transmembrane helix</keyword>
<evidence type="ECO:0000256" key="5">
    <source>
        <dbReference type="SAM" id="Phobius"/>
    </source>
</evidence>
<protein>
    <submittedName>
        <fullName evidence="6">Uncharacterized protein</fullName>
    </submittedName>
</protein>
<keyword evidence="2" id="KW-0963">Cytoplasm</keyword>
<dbReference type="GO" id="GO:0031087">
    <property type="term" value="P:deadenylation-independent decapping of nuclear-transcribed mRNA"/>
    <property type="evidence" value="ECO:0007669"/>
    <property type="project" value="InterPro"/>
</dbReference>
<dbReference type="Proteomes" id="UP001202328">
    <property type="component" value="Unassembled WGS sequence"/>
</dbReference>
<name>A0AAD4SIX3_9MAGN</name>
<dbReference type="PANTHER" id="PTHR15598">
    <property type="entry name" value="ENHANCER OF MRNA-DECAPPING PROTEIN 4"/>
    <property type="match status" value="1"/>
</dbReference>
<proteinExistence type="predicted"/>
<evidence type="ECO:0000256" key="2">
    <source>
        <dbReference type="ARBA" id="ARBA00022490"/>
    </source>
</evidence>
<organism evidence="6 7">
    <name type="scientific">Papaver atlanticum</name>
    <dbReference type="NCBI Taxonomy" id="357466"/>
    <lineage>
        <taxon>Eukaryota</taxon>
        <taxon>Viridiplantae</taxon>
        <taxon>Streptophyta</taxon>
        <taxon>Embryophyta</taxon>
        <taxon>Tracheophyta</taxon>
        <taxon>Spermatophyta</taxon>
        <taxon>Magnoliopsida</taxon>
        <taxon>Ranunculales</taxon>
        <taxon>Papaveraceae</taxon>
        <taxon>Papaveroideae</taxon>
        <taxon>Papaver</taxon>
    </lineage>
</organism>
<dbReference type="InterPro" id="IPR045152">
    <property type="entry name" value="EDC4-like"/>
</dbReference>
<keyword evidence="3" id="KW-0853">WD repeat</keyword>
<evidence type="ECO:0000256" key="4">
    <source>
        <dbReference type="ARBA" id="ARBA00022737"/>
    </source>
</evidence>
<dbReference type="PANTHER" id="PTHR15598:SF5">
    <property type="entry name" value="ENHANCER OF MRNA-DECAPPING PROTEIN 4"/>
    <property type="match status" value="1"/>
</dbReference>
<evidence type="ECO:0000313" key="7">
    <source>
        <dbReference type="Proteomes" id="UP001202328"/>
    </source>
</evidence>
<keyword evidence="4" id="KW-0677">Repeat</keyword>
<dbReference type="AlphaFoldDB" id="A0AAD4SIX3"/>
<comment type="caution">
    <text evidence="6">The sequence shown here is derived from an EMBL/GenBank/DDBJ whole genome shotgun (WGS) entry which is preliminary data.</text>
</comment>
<evidence type="ECO:0000256" key="3">
    <source>
        <dbReference type="ARBA" id="ARBA00022574"/>
    </source>
</evidence>
<sequence>GWLLPSDVESWQCTQTLDLRSSAEPRLDDAFFNQVIALPLAGIILLSNSKKNAIYAVHVEYGSYPAATRMDYIAEFSFTMPCGSGVLCSNRGNPTICFGAVSMLTTTDGEYGIR</sequence>
<dbReference type="EMBL" id="JAJJMB010010520">
    <property type="protein sequence ID" value="KAI3908156.1"/>
    <property type="molecule type" value="Genomic_DNA"/>
</dbReference>
<reference evidence="6" key="1">
    <citation type="submission" date="2022-04" db="EMBL/GenBank/DDBJ databases">
        <title>A functionally conserved STORR gene fusion in Papaver species that diverged 16.8 million years ago.</title>
        <authorList>
            <person name="Catania T."/>
        </authorList>
    </citation>
    <scope>NUCLEOTIDE SEQUENCE</scope>
    <source>
        <strain evidence="6">S-188037</strain>
    </source>
</reference>
<evidence type="ECO:0000313" key="6">
    <source>
        <dbReference type="EMBL" id="KAI3908156.1"/>
    </source>
</evidence>
<comment type="subcellular location">
    <subcellularLocation>
        <location evidence="1">Cytoplasm</location>
    </subcellularLocation>
</comment>
<dbReference type="GO" id="GO:0000932">
    <property type="term" value="C:P-body"/>
    <property type="evidence" value="ECO:0007669"/>
    <property type="project" value="TreeGrafter"/>
</dbReference>
<keyword evidence="5" id="KW-0472">Membrane</keyword>
<feature type="transmembrane region" description="Helical" evidence="5">
    <location>
        <begin position="30"/>
        <end position="47"/>
    </location>
</feature>
<feature type="non-terminal residue" evidence="6">
    <location>
        <position position="1"/>
    </location>
</feature>
<gene>
    <name evidence="6" type="ORF">MKW98_029457</name>
</gene>